<keyword evidence="9" id="KW-0805">Transcription regulation</keyword>
<dbReference type="InterPro" id="IPR016197">
    <property type="entry name" value="Chromo-like_dom_sf"/>
</dbReference>
<dbReference type="InterPro" id="IPR011011">
    <property type="entry name" value="Znf_FYVE_PHD"/>
</dbReference>
<feature type="region of interest" description="Disordered" evidence="12">
    <location>
        <begin position="597"/>
        <end position="637"/>
    </location>
</feature>
<name>A0AAV5UTN7_9BILA</name>
<evidence type="ECO:0000259" key="13">
    <source>
        <dbReference type="PROSITE" id="PS51184"/>
    </source>
</evidence>
<feature type="region of interest" description="Disordered" evidence="12">
    <location>
        <begin position="524"/>
        <end position="568"/>
    </location>
</feature>
<dbReference type="AlphaFoldDB" id="A0AAV5UTN7"/>
<dbReference type="PANTHER" id="PTHR23123">
    <property type="entry name" value="PHD/F-BOX CONTAINING PROTEIN"/>
    <property type="match status" value="1"/>
</dbReference>
<reference evidence="14" key="1">
    <citation type="submission" date="2023-10" db="EMBL/GenBank/DDBJ databases">
        <title>Genome assembly of Pristionchus species.</title>
        <authorList>
            <person name="Yoshida K."/>
            <person name="Sommer R.J."/>
        </authorList>
    </citation>
    <scope>NUCLEOTIDE SEQUENCE</scope>
    <source>
        <strain evidence="14">RS5133</strain>
    </source>
</reference>
<keyword evidence="6" id="KW-0223">Dioxygenase</keyword>
<evidence type="ECO:0000256" key="10">
    <source>
        <dbReference type="ARBA" id="ARBA00023163"/>
    </source>
</evidence>
<feature type="compositionally biased region" description="Basic residues" evidence="12">
    <location>
        <begin position="7"/>
        <end position="20"/>
    </location>
</feature>
<dbReference type="PROSITE" id="PS01359">
    <property type="entry name" value="ZF_PHD_1"/>
    <property type="match status" value="1"/>
</dbReference>
<evidence type="ECO:0000256" key="9">
    <source>
        <dbReference type="ARBA" id="ARBA00023015"/>
    </source>
</evidence>
<evidence type="ECO:0000256" key="3">
    <source>
        <dbReference type="ARBA" id="ARBA00022771"/>
    </source>
</evidence>
<evidence type="ECO:0000256" key="1">
    <source>
        <dbReference type="ARBA" id="ARBA00004123"/>
    </source>
</evidence>
<dbReference type="Gene3D" id="2.60.120.650">
    <property type="entry name" value="Cupin"/>
    <property type="match status" value="1"/>
</dbReference>
<evidence type="ECO:0000256" key="6">
    <source>
        <dbReference type="ARBA" id="ARBA00022964"/>
    </source>
</evidence>
<dbReference type="SMART" id="SM00558">
    <property type="entry name" value="JmjC"/>
    <property type="match status" value="1"/>
</dbReference>
<keyword evidence="7" id="KW-0560">Oxidoreductase</keyword>
<dbReference type="PROSITE" id="PS51184">
    <property type="entry name" value="JMJC"/>
    <property type="match status" value="1"/>
</dbReference>
<dbReference type="InterPro" id="IPR050690">
    <property type="entry name" value="JHDM1_Histone_Demethylase"/>
</dbReference>
<accession>A0AAV5UTN7</accession>
<comment type="caution">
    <text evidence="14">The sequence shown here is derived from an EMBL/GenBank/DDBJ whole genome shotgun (WGS) entry which is preliminary data.</text>
</comment>
<comment type="subcellular location">
    <subcellularLocation>
        <location evidence="1">Nucleus</location>
    </subcellularLocation>
</comment>
<dbReference type="EMBL" id="BTSY01000001">
    <property type="protein sequence ID" value="GMT09861.1"/>
    <property type="molecule type" value="Genomic_DNA"/>
</dbReference>
<gene>
    <name evidence="14" type="ORF">PFISCL1PPCAC_1158</name>
</gene>
<dbReference type="SUPFAM" id="SSF54160">
    <property type="entry name" value="Chromo domain-like"/>
    <property type="match status" value="1"/>
</dbReference>
<feature type="region of interest" description="Disordered" evidence="12">
    <location>
        <begin position="1"/>
        <end position="28"/>
    </location>
</feature>
<dbReference type="GO" id="GO:0005634">
    <property type="term" value="C:nucleus"/>
    <property type="evidence" value="ECO:0007669"/>
    <property type="project" value="UniProtKB-SubCell"/>
</dbReference>
<evidence type="ECO:0000256" key="11">
    <source>
        <dbReference type="ARBA" id="ARBA00023242"/>
    </source>
</evidence>
<sequence>KSDRGKGVTKKGKQTGKKGKKSNEKNKGKKKKEIICVTCNAKLAPAFNNDPKVAEVMVDCVECDASFHPACGNLQPYEVEHLDNLMCSNCAKETNTSPIARKPLYEHRYNQYCEEEKGKAEQVGSKSWIKTFKSTQEAYPRFDSEPNSFVRTYNTGVEWNEFMKDEKWDTVSLIYDVTGLDMKIPSILDVNEYCNIYGKDKWLDVIDVEHQSAYKMKFEQLRDMWNMDESKRPRPYNTLSIEISDCKKLSNSIAAPSFVRANDWSQQIWGTPGECDKQDSKKLPRLSKYIHFGMAGSFTDVHADLGGTLVWNTLLKGQKIFFVAPPTKENLKAYLVHSKRTNNSEIFLGDKLSGVTRIVVEVGQTLIMPAGCLHFVYTPVDTLMVGGNALTDYGIDEQIKIGRIEQLTAMEKQCTFPNFRLIHCYRAHQVGKKLNAMTSKASSFEMEVATKLIQILEKNDNGCWKINDATMHETICRGKSQAEIVEYLKIMVHEHKRLRSGGSRTVYGSGSPRLNATVKRWKNEETKKEMMRKEKEKEMRKQEKEKEEREMRRKEKEKDGRAGFNLSRVLTEKKRKELKKMRPSEFSIESILESSRVTGRKGKSIDNEEESMPEMNVVEEEEEELSKKKKRKRQRKSREEKDGIETVYIIEKIVSHMKWPKIVATSLLAYDDDEFKTSKCPFGFRVKWVGFSDETDTWQTFESFYDESLPMEYGQTSGIGLFPSLVELEGEEVMEEEEEMKEEEEEMKEEEEEAPKKKKRKIDSIDEKDGIEEENRVSLVDLRNFLTPEN</sequence>
<feature type="domain" description="JmjC" evidence="13">
    <location>
        <begin position="228"/>
        <end position="406"/>
    </location>
</feature>
<proteinExistence type="predicted"/>
<evidence type="ECO:0000256" key="4">
    <source>
        <dbReference type="ARBA" id="ARBA00022833"/>
    </source>
</evidence>
<keyword evidence="4" id="KW-0862">Zinc</keyword>
<protein>
    <recommendedName>
        <fullName evidence="13">JmjC domain-containing protein</fullName>
    </recommendedName>
</protein>
<dbReference type="Proteomes" id="UP001432322">
    <property type="component" value="Unassembled WGS sequence"/>
</dbReference>
<keyword evidence="10" id="KW-0804">Transcription</keyword>
<evidence type="ECO:0000256" key="2">
    <source>
        <dbReference type="ARBA" id="ARBA00022723"/>
    </source>
</evidence>
<feature type="compositionally biased region" description="Basic residues" evidence="12">
    <location>
        <begin position="627"/>
        <end position="636"/>
    </location>
</feature>
<dbReference type="SUPFAM" id="SSF57903">
    <property type="entry name" value="FYVE/PHD zinc finger"/>
    <property type="match status" value="1"/>
</dbReference>
<dbReference type="GO" id="GO:0008270">
    <property type="term" value="F:zinc ion binding"/>
    <property type="evidence" value="ECO:0007669"/>
    <property type="project" value="UniProtKB-KW"/>
</dbReference>
<feature type="region of interest" description="Disordered" evidence="12">
    <location>
        <begin position="732"/>
        <end position="767"/>
    </location>
</feature>
<feature type="compositionally biased region" description="Basic and acidic residues" evidence="12">
    <location>
        <begin position="524"/>
        <end position="561"/>
    </location>
</feature>
<evidence type="ECO:0000256" key="12">
    <source>
        <dbReference type="SAM" id="MobiDB-lite"/>
    </source>
</evidence>
<keyword evidence="15" id="KW-1185">Reference proteome</keyword>
<dbReference type="InterPro" id="IPR003347">
    <property type="entry name" value="JmjC_dom"/>
</dbReference>
<organism evidence="14 15">
    <name type="scientific">Pristionchus fissidentatus</name>
    <dbReference type="NCBI Taxonomy" id="1538716"/>
    <lineage>
        <taxon>Eukaryota</taxon>
        <taxon>Metazoa</taxon>
        <taxon>Ecdysozoa</taxon>
        <taxon>Nematoda</taxon>
        <taxon>Chromadorea</taxon>
        <taxon>Rhabditida</taxon>
        <taxon>Rhabditina</taxon>
        <taxon>Diplogasteromorpha</taxon>
        <taxon>Diplogasteroidea</taxon>
        <taxon>Neodiplogasteridae</taxon>
        <taxon>Pristionchus</taxon>
    </lineage>
</organism>
<dbReference type="SUPFAM" id="SSF51197">
    <property type="entry name" value="Clavaminate synthase-like"/>
    <property type="match status" value="1"/>
</dbReference>
<keyword evidence="8" id="KW-0408">Iron</keyword>
<evidence type="ECO:0000313" key="14">
    <source>
        <dbReference type="EMBL" id="GMT09861.1"/>
    </source>
</evidence>
<evidence type="ECO:0000256" key="8">
    <source>
        <dbReference type="ARBA" id="ARBA00023004"/>
    </source>
</evidence>
<dbReference type="InterPro" id="IPR019786">
    <property type="entry name" value="Zinc_finger_PHD-type_CS"/>
</dbReference>
<evidence type="ECO:0000256" key="5">
    <source>
        <dbReference type="ARBA" id="ARBA00022853"/>
    </source>
</evidence>
<feature type="non-terminal residue" evidence="14">
    <location>
        <position position="1"/>
    </location>
</feature>
<evidence type="ECO:0000313" key="15">
    <source>
        <dbReference type="Proteomes" id="UP001432322"/>
    </source>
</evidence>
<feature type="compositionally biased region" description="Acidic residues" evidence="12">
    <location>
        <begin position="732"/>
        <end position="753"/>
    </location>
</feature>
<dbReference type="Gene3D" id="2.40.50.40">
    <property type="match status" value="1"/>
</dbReference>
<dbReference type="GO" id="GO:0006325">
    <property type="term" value="P:chromatin organization"/>
    <property type="evidence" value="ECO:0007669"/>
    <property type="project" value="UniProtKB-KW"/>
</dbReference>
<keyword evidence="2" id="KW-0479">Metal-binding</keyword>
<keyword evidence="5" id="KW-0156">Chromatin regulator</keyword>
<keyword evidence="3" id="KW-0863">Zinc-finger</keyword>
<feature type="compositionally biased region" description="Acidic residues" evidence="12">
    <location>
        <begin position="607"/>
        <end position="624"/>
    </location>
</feature>
<keyword evidence="11" id="KW-0539">Nucleus</keyword>
<dbReference type="GO" id="GO:0051213">
    <property type="term" value="F:dioxygenase activity"/>
    <property type="evidence" value="ECO:0007669"/>
    <property type="project" value="UniProtKB-KW"/>
</dbReference>
<evidence type="ECO:0000256" key="7">
    <source>
        <dbReference type="ARBA" id="ARBA00023002"/>
    </source>
</evidence>